<dbReference type="Pfam" id="PF00072">
    <property type="entry name" value="Response_reg"/>
    <property type="match status" value="1"/>
</dbReference>
<dbReference type="Gene3D" id="1.10.10.60">
    <property type="entry name" value="Homeodomain-like"/>
    <property type="match status" value="1"/>
</dbReference>
<evidence type="ECO:0000256" key="2">
    <source>
        <dbReference type="ARBA" id="ARBA00022840"/>
    </source>
</evidence>
<dbReference type="PRINTS" id="PR01590">
    <property type="entry name" value="HTHFIS"/>
</dbReference>
<dbReference type="SUPFAM" id="SSF46689">
    <property type="entry name" value="Homeodomain-like"/>
    <property type="match status" value="1"/>
</dbReference>
<dbReference type="SUPFAM" id="SSF52540">
    <property type="entry name" value="P-loop containing nucleoside triphosphate hydrolases"/>
    <property type="match status" value="1"/>
</dbReference>
<reference evidence="9 10" key="1">
    <citation type="submission" date="2021-02" db="EMBL/GenBank/DDBJ databases">
        <title>Characterization of Marinitoga sp. nov. str. BP5-C20A.</title>
        <authorList>
            <person name="Erauso G."/>
            <person name="Postec A."/>
        </authorList>
    </citation>
    <scope>NUCLEOTIDE SEQUENCE [LARGE SCALE GENOMIC DNA]</scope>
    <source>
        <strain evidence="9 10">BP5-C20A</strain>
    </source>
</reference>
<dbReference type="Pfam" id="PF02954">
    <property type="entry name" value="HTH_8"/>
    <property type="match status" value="1"/>
</dbReference>
<dbReference type="EMBL" id="CP069362">
    <property type="protein sequence ID" value="WGS65746.1"/>
    <property type="molecule type" value="Genomic_DNA"/>
</dbReference>
<evidence type="ECO:0000313" key="9">
    <source>
        <dbReference type="EMBL" id="WGS65746.1"/>
    </source>
</evidence>
<dbReference type="InterPro" id="IPR001789">
    <property type="entry name" value="Sig_transdc_resp-reg_receiver"/>
</dbReference>
<dbReference type="SMART" id="SM00382">
    <property type="entry name" value="AAA"/>
    <property type="match status" value="1"/>
</dbReference>
<dbReference type="SUPFAM" id="SSF52172">
    <property type="entry name" value="CheY-like"/>
    <property type="match status" value="1"/>
</dbReference>
<dbReference type="PROSITE" id="PS00675">
    <property type="entry name" value="SIGMA54_INTERACT_1"/>
    <property type="match status" value="1"/>
</dbReference>
<dbReference type="InterPro" id="IPR027417">
    <property type="entry name" value="P-loop_NTPase"/>
</dbReference>
<dbReference type="InterPro" id="IPR025943">
    <property type="entry name" value="Sigma_54_int_dom_ATP-bd_2"/>
</dbReference>
<dbReference type="InterPro" id="IPR011006">
    <property type="entry name" value="CheY-like_superfamily"/>
</dbReference>
<dbReference type="RefSeq" id="WP_281000463.1">
    <property type="nucleotide sequence ID" value="NZ_CP069362.1"/>
</dbReference>
<evidence type="ECO:0000256" key="1">
    <source>
        <dbReference type="ARBA" id="ARBA00022741"/>
    </source>
</evidence>
<dbReference type="InterPro" id="IPR058031">
    <property type="entry name" value="AAA_lid_NorR"/>
</dbReference>
<keyword evidence="4" id="KW-0238">DNA-binding</keyword>
<dbReference type="InterPro" id="IPR003593">
    <property type="entry name" value="AAA+_ATPase"/>
</dbReference>
<sequence length="440" mass="50146">MPKILVIEDDKVLNKTMCDFLNKFNYKTICAMRGLEGLDLAKDENPDVIILDLRLPDVNGMDLIERLKNYTSEIIIITAHGDIADAVKATKLGVYNFLEKPVDLKVLINEVNRVFETVNLKKEIRKLREKLNEYPEIIGKSHFIEQIKEKINLIAKKNIPVLITGESGTGKDIIAQSIHRVSGREKFIAVNCGAIPPELFESELFGYEKGAFTGAEQSKPGKFEMANNGTLFLDEIGELPKNMQVKLLRVLENKEVERIGSTKTKKINVRIIAATNRDLKEMVEKGNFREDLYFRLSVFQINVEPLRNHKEDIPQLVNFFIHEANEEFGTNIKGINPDALDLLIKHNWPGNVRELKNVIYSMVAIATKDILDKTIIPENIKDSEGLEYIKIPLGLTLEEVEKRYILKTLEFTKNNKTQAANILGVAKMTLFSKLKKWEIN</sequence>
<organism evidence="9 10">
    <name type="scientific">Marinitoga aeolica</name>
    <dbReference type="NCBI Taxonomy" id="2809031"/>
    <lineage>
        <taxon>Bacteria</taxon>
        <taxon>Thermotogati</taxon>
        <taxon>Thermotogota</taxon>
        <taxon>Thermotogae</taxon>
        <taxon>Petrotogales</taxon>
        <taxon>Petrotogaceae</taxon>
        <taxon>Marinitoga</taxon>
    </lineage>
</organism>
<dbReference type="PROSITE" id="PS50110">
    <property type="entry name" value="RESPONSE_REGULATORY"/>
    <property type="match status" value="1"/>
</dbReference>
<dbReference type="Gene3D" id="1.10.8.60">
    <property type="match status" value="1"/>
</dbReference>
<protein>
    <submittedName>
        <fullName evidence="9">Sigma-54-dependent Fis family transcriptional regulator</fullName>
    </submittedName>
</protein>
<evidence type="ECO:0000256" key="6">
    <source>
        <dbReference type="PROSITE-ProRule" id="PRU00169"/>
    </source>
</evidence>
<dbReference type="InterPro" id="IPR025944">
    <property type="entry name" value="Sigma_54_int_dom_CS"/>
</dbReference>
<dbReference type="Pfam" id="PF00158">
    <property type="entry name" value="Sigma54_activat"/>
    <property type="match status" value="1"/>
</dbReference>
<dbReference type="InterPro" id="IPR025662">
    <property type="entry name" value="Sigma_54_int_dom_ATP-bd_1"/>
</dbReference>
<evidence type="ECO:0000313" key="10">
    <source>
        <dbReference type="Proteomes" id="UP001232493"/>
    </source>
</evidence>
<dbReference type="PROSITE" id="PS00688">
    <property type="entry name" value="SIGMA54_INTERACT_3"/>
    <property type="match status" value="1"/>
</dbReference>
<dbReference type="PROSITE" id="PS00676">
    <property type="entry name" value="SIGMA54_INTERACT_2"/>
    <property type="match status" value="1"/>
</dbReference>
<dbReference type="InterPro" id="IPR009057">
    <property type="entry name" value="Homeodomain-like_sf"/>
</dbReference>
<dbReference type="PROSITE" id="PS50045">
    <property type="entry name" value="SIGMA54_INTERACT_4"/>
    <property type="match status" value="1"/>
</dbReference>
<keyword evidence="10" id="KW-1185">Reference proteome</keyword>
<keyword evidence="5" id="KW-0804">Transcription</keyword>
<feature type="domain" description="Sigma-54 factor interaction" evidence="7">
    <location>
        <begin position="137"/>
        <end position="364"/>
    </location>
</feature>
<evidence type="ECO:0000256" key="4">
    <source>
        <dbReference type="ARBA" id="ARBA00023125"/>
    </source>
</evidence>
<evidence type="ECO:0000259" key="8">
    <source>
        <dbReference type="PROSITE" id="PS50110"/>
    </source>
</evidence>
<dbReference type="CDD" id="cd00009">
    <property type="entry name" value="AAA"/>
    <property type="match status" value="1"/>
</dbReference>
<evidence type="ECO:0000259" key="7">
    <source>
        <dbReference type="PROSITE" id="PS50045"/>
    </source>
</evidence>
<dbReference type="SMART" id="SM00448">
    <property type="entry name" value="REC"/>
    <property type="match status" value="1"/>
</dbReference>
<dbReference type="Proteomes" id="UP001232493">
    <property type="component" value="Chromosome"/>
</dbReference>
<dbReference type="Gene3D" id="3.40.50.300">
    <property type="entry name" value="P-loop containing nucleotide triphosphate hydrolases"/>
    <property type="match status" value="1"/>
</dbReference>
<evidence type="ECO:0000256" key="5">
    <source>
        <dbReference type="ARBA" id="ARBA00023163"/>
    </source>
</evidence>
<proteinExistence type="predicted"/>
<gene>
    <name evidence="9" type="ORF">JRV97_04120</name>
</gene>
<evidence type="ECO:0000256" key="3">
    <source>
        <dbReference type="ARBA" id="ARBA00023015"/>
    </source>
</evidence>
<keyword evidence="6" id="KW-0597">Phosphoprotein</keyword>
<dbReference type="PANTHER" id="PTHR32071">
    <property type="entry name" value="TRANSCRIPTIONAL REGULATORY PROTEIN"/>
    <property type="match status" value="1"/>
</dbReference>
<keyword evidence="3" id="KW-0805">Transcription regulation</keyword>
<dbReference type="InterPro" id="IPR002078">
    <property type="entry name" value="Sigma_54_int"/>
</dbReference>
<accession>A0ABY8PSY1</accession>
<feature type="domain" description="Response regulatory" evidence="8">
    <location>
        <begin position="3"/>
        <end position="115"/>
    </location>
</feature>
<dbReference type="Pfam" id="PF25601">
    <property type="entry name" value="AAA_lid_14"/>
    <property type="match status" value="1"/>
</dbReference>
<dbReference type="InterPro" id="IPR002197">
    <property type="entry name" value="HTH_Fis"/>
</dbReference>
<keyword evidence="1" id="KW-0547">Nucleotide-binding</keyword>
<dbReference type="Gene3D" id="3.40.50.2300">
    <property type="match status" value="1"/>
</dbReference>
<feature type="modified residue" description="4-aspartylphosphate" evidence="6">
    <location>
        <position position="52"/>
    </location>
</feature>
<keyword evidence="2" id="KW-0067">ATP-binding</keyword>
<name>A0ABY8PSY1_9BACT</name>